<evidence type="ECO:0000313" key="7">
    <source>
        <dbReference type="Proteomes" id="UP000308267"/>
    </source>
</evidence>
<evidence type="ECO:0000256" key="3">
    <source>
        <dbReference type="ARBA" id="ARBA00022490"/>
    </source>
</evidence>
<feature type="compositionally biased region" description="Polar residues" evidence="4">
    <location>
        <begin position="250"/>
        <end position="266"/>
    </location>
</feature>
<dbReference type="InterPro" id="IPR000007">
    <property type="entry name" value="Tubby_C"/>
</dbReference>
<sequence>MIEEYFSCGARHAKLEKQRELLRRKQKEKHAHQVLSLHATSENVEHLKRDLHSRGAQKNENNPRKHTENDAWAPFAYDGPQSFDLANPDELDQAEVQVIRVSNSLHDGDCHSRSSSDRPTPYTESELLSSSSSKKVNSPGITRSSTIISSLDQDTLLLSPSEEEEEGRDQSNFRSGDQPFNSVTVDGSVSPRHTSPYLPTTERSTPISHRERVEGRLIDWNADPATIFHEQEQVALVTTLAQPYGDSENLLPNPTTSANQTGSSLCKPTASPHPTPKRKTAKNRNEPPIVPKTTSSPVQTPVSNTRPTKPQSETSRLVDDLTTHPKSSPFRRIPMVNKPSGKNRVTYKPRYSSHRPAARNNPQANKFHYTKLLELTLSDESESMGRVCPVKPRQAKQRALPTSPSAHVTRQPVILFATTAFTKDKMSRMDAARRTESRGRMGALRNIRNKKVRTKLNSEKKKAGLPTETNDTKLAFTVANVSDTENRDTLLLHDESTANDERSPAEERLAETFLDSIDNLEEFVLQPAPKGITVRCRITRDKHGVDRGIFPTYYVHLERDDRKFFLLAARRRKRSATSNYVISCDATDLSRRADSFAGKLRSNFLGTQFVIYGDSAGIGCGVVGKRSKRPDLALGNRSRASLRSTESSFEFTDDSSWTGTTDDLRELAAIIYDTNVLGFKGPRKMTILIPQLDSNGQRRQFGGDPPSKSLIEVWKQHCTHNLLELHNKNPVWNEDTQSYVLNFYGRVTQASVKNFQIIHESDLNYIIMQFGRVAEDEFTMDYSYPMCALQAFGIALSSFDSKLACE</sequence>
<feature type="compositionally biased region" description="Low complexity" evidence="4">
    <location>
        <begin position="124"/>
        <end position="135"/>
    </location>
</feature>
<keyword evidence="7" id="KW-1185">Reference proteome</keyword>
<feature type="domain" description="Tubby C-terminal" evidence="5">
    <location>
        <begin position="525"/>
        <end position="801"/>
    </location>
</feature>
<evidence type="ECO:0000313" key="6">
    <source>
        <dbReference type="EMBL" id="TGZ38240.1"/>
    </source>
</evidence>
<dbReference type="InterPro" id="IPR025659">
    <property type="entry name" value="Tubby-like_C"/>
</dbReference>
<feature type="compositionally biased region" description="Basic residues" evidence="4">
    <location>
        <begin position="345"/>
        <end position="357"/>
    </location>
</feature>
<dbReference type="GO" id="GO:0005929">
    <property type="term" value="C:cilium"/>
    <property type="evidence" value="ECO:0007669"/>
    <property type="project" value="TreeGrafter"/>
</dbReference>
<evidence type="ECO:0000256" key="4">
    <source>
        <dbReference type="SAM" id="MobiDB-lite"/>
    </source>
</evidence>
<feature type="compositionally biased region" description="Polar residues" evidence="4">
    <location>
        <begin position="139"/>
        <end position="158"/>
    </location>
</feature>
<feature type="region of interest" description="Disordered" evidence="4">
    <location>
        <begin position="103"/>
        <end position="210"/>
    </location>
</feature>
<dbReference type="STRING" id="147828.A0A4S2JQQ1"/>
<dbReference type="PRINTS" id="PR01573">
    <property type="entry name" value="SUPERTUBBY"/>
</dbReference>
<feature type="compositionally biased region" description="Basic and acidic residues" evidence="4">
    <location>
        <begin position="106"/>
        <end position="116"/>
    </location>
</feature>
<protein>
    <recommendedName>
        <fullName evidence="5">Tubby C-terminal domain-containing protein</fullName>
    </recommendedName>
</protein>
<dbReference type="AlphaFoldDB" id="A0A4S2JQQ1"/>
<dbReference type="Gene3D" id="3.20.90.10">
    <property type="entry name" value="Tubby Protein, Chain A"/>
    <property type="match status" value="1"/>
</dbReference>
<dbReference type="PANTHER" id="PTHR16517:SF7">
    <property type="entry name" value="PROTEIN KING TUBBY"/>
    <property type="match status" value="1"/>
</dbReference>
<dbReference type="Pfam" id="PF01167">
    <property type="entry name" value="Tub"/>
    <property type="match status" value="1"/>
</dbReference>
<reference evidence="6 7" key="1">
    <citation type="journal article" date="2019" name="BMC Genomics">
        <title>New insights from Opisthorchis felineus genome: update on genomics of the epidemiologically important liver flukes.</title>
        <authorList>
            <person name="Ershov N.I."/>
            <person name="Mordvinov V.A."/>
            <person name="Prokhortchouk E.B."/>
            <person name="Pakharukova M.Y."/>
            <person name="Gunbin K.V."/>
            <person name="Ustyantsev K."/>
            <person name="Genaev M.A."/>
            <person name="Blinov A.G."/>
            <person name="Mazur A."/>
            <person name="Boulygina E."/>
            <person name="Tsygankova S."/>
            <person name="Khrameeva E."/>
            <person name="Chekanov N."/>
            <person name="Fan G."/>
            <person name="Xiao A."/>
            <person name="Zhang H."/>
            <person name="Xu X."/>
            <person name="Yang H."/>
            <person name="Solovyev V."/>
            <person name="Lee S.M."/>
            <person name="Liu X."/>
            <person name="Afonnikov D.A."/>
            <person name="Skryabin K.G."/>
        </authorList>
    </citation>
    <scope>NUCLEOTIDE SEQUENCE [LARGE SCALE GENOMIC DNA]</scope>
    <source>
        <strain evidence="6">AK-0245</strain>
        <tissue evidence="6">Whole organism</tissue>
    </source>
</reference>
<feature type="compositionally biased region" description="Basic and acidic residues" evidence="4">
    <location>
        <begin position="43"/>
        <end position="53"/>
    </location>
</feature>
<organism evidence="6 7">
    <name type="scientific">Opisthorchis felineus</name>
    <dbReference type="NCBI Taxonomy" id="147828"/>
    <lineage>
        <taxon>Eukaryota</taxon>
        <taxon>Metazoa</taxon>
        <taxon>Spiralia</taxon>
        <taxon>Lophotrochozoa</taxon>
        <taxon>Platyhelminthes</taxon>
        <taxon>Trematoda</taxon>
        <taxon>Digenea</taxon>
        <taxon>Opisthorchiida</taxon>
        <taxon>Opisthorchiata</taxon>
        <taxon>Opisthorchiidae</taxon>
        <taxon>Opisthorchis</taxon>
    </lineage>
</organism>
<dbReference type="EMBL" id="SJOL01012841">
    <property type="protein sequence ID" value="TGZ38240.1"/>
    <property type="molecule type" value="Genomic_DNA"/>
</dbReference>
<accession>A0A4S2JQQ1</accession>
<dbReference type="PANTHER" id="PTHR16517">
    <property type="entry name" value="TUBBY-RELATED"/>
    <property type="match status" value="1"/>
</dbReference>
<comment type="subcellular location">
    <subcellularLocation>
        <location evidence="1">Cytoplasm</location>
    </subcellularLocation>
</comment>
<comment type="caution">
    <text evidence="6">The sequence shown here is derived from an EMBL/GenBank/DDBJ whole genome shotgun (WGS) entry which is preliminary data.</text>
</comment>
<dbReference type="SUPFAM" id="SSF54518">
    <property type="entry name" value="Tubby C-terminal domain-like"/>
    <property type="match status" value="1"/>
</dbReference>
<feature type="region of interest" description="Disordered" evidence="4">
    <location>
        <begin position="247"/>
        <end position="361"/>
    </location>
</feature>
<evidence type="ECO:0000259" key="5">
    <source>
        <dbReference type="Pfam" id="PF01167"/>
    </source>
</evidence>
<dbReference type="InterPro" id="IPR018066">
    <property type="entry name" value="Tubby_C_CS"/>
</dbReference>
<evidence type="ECO:0000256" key="1">
    <source>
        <dbReference type="ARBA" id="ARBA00004496"/>
    </source>
</evidence>
<proteinExistence type="inferred from homology"/>
<dbReference type="GO" id="GO:0005737">
    <property type="term" value="C:cytoplasm"/>
    <property type="evidence" value="ECO:0007669"/>
    <property type="project" value="UniProtKB-SubCell"/>
</dbReference>
<dbReference type="Proteomes" id="UP000308267">
    <property type="component" value="Unassembled WGS sequence"/>
</dbReference>
<gene>
    <name evidence="6" type="ORF">CRM22_011296</name>
</gene>
<dbReference type="GO" id="GO:0061512">
    <property type="term" value="P:protein localization to cilium"/>
    <property type="evidence" value="ECO:0007669"/>
    <property type="project" value="TreeGrafter"/>
</dbReference>
<feature type="compositionally biased region" description="Polar residues" evidence="4">
    <location>
        <begin position="292"/>
        <end position="315"/>
    </location>
</feature>
<comment type="similarity">
    <text evidence="2">Belongs to the TUB family.</text>
</comment>
<evidence type="ECO:0000256" key="2">
    <source>
        <dbReference type="ARBA" id="ARBA00007129"/>
    </source>
</evidence>
<keyword evidence="3" id="KW-0963">Cytoplasm</keyword>
<feature type="region of interest" description="Disordered" evidence="4">
    <location>
        <begin position="24"/>
        <end position="87"/>
    </location>
</feature>
<dbReference type="PROSITE" id="PS01201">
    <property type="entry name" value="TUB_2"/>
    <property type="match status" value="1"/>
</dbReference>
<dbReference type="OrthoDB" id="8775810at2759"/>
<feature type="compositionally biased region" description="Polar residues" evidence="4">
    <location>
        <begin position="170"/>
        <end position="207"/>
    </location>
</feature>
<name>A0A4S2JQQ1_OPIFE</name>